<dbReference type="Gene3D" id="1.20.1050.10">
    <property type="match status" value="1"/>
</dbReference>
<dbReference type="Pfam" id="PF02798">
    <property type="entry name" value="GST_N"/>
    <property type="match status" value="1"/>
</dbReference>
<dbReference type="Proteomes" id="UP000799778">
    <property type="component" value="Unassembled WGS sequence"/>
</dbReference>
<feature type="domain" description="GST C-terminal" evidence="4">
    <location>
        <begin position="93"/>
        <end position="220"/>
    </location>
</feature>
<organism evidence="5 6">
    <name type="scientific">Aaosphaeria arxii CBS 175.79</name>
    <dbReference type="NCBI Taxonomy" id="1450172"/>
    <lineage>
        <taxon>Eukaryota</taxon>
        <taxon>Fungi</taxon>
        <taxon>Dikarya</taxon>
        <taxon>Ascomycota</taxon>
        <taxon>Pezizomycotina</taxon>
        <taxon>Dothideomycetes</taxon>
        <taxon>Pleosporomycetidae</taxon>
        <taxon>Pleosporales</taxon>
        <taxon>Pleosporales incertae sedis</taxon>
        <taxon>Aaosphaeria</taxon>
    </lineage>
</organism>
<evidence type="ECO:0000256" key="2">
    <source>
        <dbReference type="RuleBase" id="RU003494"/>
    </source>
</evidence>
<dbReference type="OrthoDB" id="249703at2759"/>
<dbReference type="InterPro" id="IPR050802">
    <property type="entry name" value="EF-GSTs"/>
</dbReference>
<dbReference type="SFLD" id="SFLDS00019">
    <property type="entry name" value="Glutathione_Transferase_(cytos"/>
    <property type="match status" value="1"/>
</dbReference>
<keyword evidence="5" id="KW-0808">Transferase</keyword>
<dbReference type="AlphaFoldDB" id="A0A6A5XAB4"/>
<dbReference type="SFLD" id="SFLDG00358">
    <property type="entry name" value="Main_(cytGST)"/>
    <property type="match status" value="1"/>
</dbReference>
<dbReference type="PANTHER" id="PTHR43986:SF10">
    <property type="entry name" value="ELONGATION FACTOR EEF-1B GAMMA SUBUNIT, PUTATIVE (AFU_ORTHOLOGUE AFUA_1G17120)-RELATED"/>
    <property type="match status" value="1"/>
</dbReference>
<dbReference type="InterPro" id="IPR010987">
    <property type="entry name" value="Glutathione-S-Trfase_C-like"/>
</dbReference>
<dbReference type="PROSITE" id="PS50405">
    <property type="entry name" value="GST_CTER"/>
    <property type="match status" value="1"/>
</dbReference>
<sequence length="220" mass="25098">MPPFATLYTTTKFLHAKVTKTLAAAALNHLEIKVDTDFNYPVTNKTTEYLAKFPHGKIPAIETPSGFCLSEAGAIAHYVAESGPARDQLLGRNPEERALVQMWISLADTDIFPNGIIIMQSKYPAETECMAKDSFLRALERVEQHLSQEGKVWIVRNDEFSLADLSIAASLYWPLERILDEEYRNEFPKIMDWWNRLMRVDEVAQAYQAPIQFCHVSSMR</sequence>
<evidence type="ECO:0000256" key="1">
    <source>
        <dbReference type="ARBA" id="ARBA00007409"/>
    </source>
</evidence>
<dbReference type="InterPro" id="IPR036249">
    <property type="entry name" value="Thioredoxin-like_sf"/>
</dbReference>
<dbReference type="InterPro" id="IPR004046">
    <property type="entry name" value="GST_C"/>
</dbReference>
<evidence type="ECO:0000313" key="5">
    <source>
        <dbReference type="EMBL" id="KAF2009806.1"/>
    </source>
</evidence>
<dbReference type="EMBL" id="ML978077">
    <property type="protein sequence ID" value="KAF2009806.1"/>
    <property type="molecule type" value="Genomic_DNA"/>
</dbReference>
<reference evidence="5" key="1">
    <citation type="journal article" date="2020" name="Stud. Mycol.">
        <title>101 Dothideomycetes genomes: a test case for predicting lifestyles and emergence of pathogens.</title>
        <authorList>
            <person name="Haridas S."/>
            <person name="Albert R."/>
            <person name="Binder M."/>
            <person name="Bloem J."/>
            <person name="Labutti K."/>
            <person name="Salamov A."/>
            <person name="Andreopoulos B."/>
            <person name="Baker S."/>
            <person name="Barry K."/>
            <person name="Bills G."/>
            <person name="Bluhm B."/>
            <person name="Cannon C."/>
            <person name="Castanera R."/>
            <person name="Culley D."/>
            <person name="Daum C."/>
            <person name="Ezra D."/>
            <person name="Gonzalez J."/>
            <person name="Henrissat B."/>
            <person name="Kuo A."/>
            <person name="Liang C."/>
            <person name="Lipzen A."/>
            <person name="Lutzoni F."/>
            <person name="Magnuson J."/>
            <person name="Mondo S."/>
            <person name="Nolan M."/>
            <person name="Ohm R."/>
            <person name="Pangilinan J."/>
            <person name="Park H.-J."/>
            <person name="Ramirez L."/>
            <person name="Alfaro M."/>
            <person name="Sun H."/>
            <person name="Tritt A."/>
            <person name="Yoshinaga Y."/>
            <person name="Zwiers L.-H."/>
            <person name="Turgeon B."/>
            <person name="Goodwin S."/>
            <person name="Spatafora J."/>
            <person name="Crous P."/>
            <person name="Grigoriev I."/>
        </authorList>
    </citation>
    <scope>NUCLEOTIDE SEQUENCE</scope>
    <source>
        <strain evidence="5">CBS 175.79</strain>
    </source>
</reference>
<protein>
    <submittedName>
        <fullName evidence="5">Glutathione S-transferase</fullName>
    </submittedName>
</protein>
<dbReference type="GO" id="GO:0006414">
    <property type="term" value="P:translational elongation"/>
    <property type="evidence" value="ECO:0007669"/>
    <property type="project" value="TreeGrafter"/>
</dbReference>
<gene>
    <name evidence="5" type="ORF">BU24DRAFT_414272</name>
</gene>
<dbReference type="GO" id="GO:0005634">
    <property type="term" value="C:nucleus"/>
    <property type="evidence" value="ECO:0007669"/>
    <property type="project" value="TreeGrafter"/>
</dbReference>
<dbReference type="GO" id="GO:0016740">
    <property type="term" value="F:transferase activity"/>
    <property type="evidence" value="ECO:0007669"/>
    <property type="project" value="UniProtKB-KW"/>
</dbReference>
<name>A0A6A5XAB4_9PLEO</name>
<dbReference type="PROSITE" id="PS50404">
    <property type="entry name" value="GST_NTER"/>
    <property type="match status" value="1"/>
</dbReference>
<accession>A0A6A5XAB4</accession>
<feature type="domain" description="GST N-terminal" evidence="3">
    <location>
        <begin position="2"/>
        <end position="87"/>
    </location>
</feature>
<dbReference type="CDD" id="cd03044">
    <property type="entry name" value="GST_N_EF1Bgamma"/>
    <property type="match status" value="1"/>
</dbReference>
<dbReference type="Pfam" id="PF00043">
    <property type="entry name" value="GST_C"/>
    <property type="match status" value="1"/>
</dbReference>
<evidence type="ECO:0000259" key="4">
    <source>
        <dbReference type="PROSITE" id="PS50405"/>
    </source>
</evidence>
<comment type="similarity">
    <text evidence="1 2">Belongs to the GST superfamily.</text>
</comment>
<dbReference type="GO" id="GO:0005737">
    <property type="term" value="C:cytoplasm"/>
    <property type="evidence" value="ECO:0007669"/>
    <property type="project" value="TreeGrafter"/>
</dbReference>
<dbReference type="SUPFAM" id="SSF47616">
    <property type="entry name" value="GST C-terminal domain-like"/>
    <property type="match status" value="1"/>
</dbReference>
<dbReference type="InterPro" id="IPR004045">
    <property type="entry name" value="Glutathione_S-Trfase_N"/>
</dbReference>
<keyword evidence="6" id="KW-1185">Reference proteome</keyword>
<dbReference type="SUPFAM" id="SSF52833">
    <property type="entry name" value="Thioredoxin-like"/>
    <property type="match status" value="1"/>
</dbReference>
<dbReference type="InterPro" id="IPR040079">
    <property type="entry name" value="Glutathione_S-Trfase"/>
</dbReference>
<proteinExistence type="inferred from homology"/>
<dbReference type="RefSeq" id="XP_033378145.1">
    <property type="nucleotide sequence ID" value="XM_033526209.1"/>
</dbReference>
<evidence type="ECO:0000259" key="3">
    <source>
        <dbReference type="PROSITE" id="PS50404"/>
    </source>
</evidence>
<dbReference type="InterPro" id="IPR036282">
    <property type="entry name" value="Glutathione-S-Trfase_C_sf"/>
</dbReference>
<dbReference type="Gene3D" id="3.40.30.10">
    <property type="entry name" value="Glutaredoxin"/>
    <property type="match status" value="1"/>
</dbReference>
<dbReference type="GeneID" id="54283606"/>
<evidence type="ECO:0000313" key="6">
    <source>
        <dbReference type="Proteomes" id="UP000799778"/>
    </source>
</evidence>
<dbReference type="PANTHER" id="PTHR43986">
    <property type="entry name" value="ELONGATION FACTOR 1-GAMMA"/>
    <property type="match status" value="1"/>
</dbReference>